<feature type="domain" description="DUF1736" evidence="15">
    <location>
        <begin position="301"/>
        <end position="373"/>
    </location>
</feature>
<dbReference type="InterPro" id="IPR052384">
    <property type="entry name" value="TMTC_O-mannosyltransferase"/>
</dbReference>
<dbReference type="InterPro" id="IPR019734">
    <property type="entry name" value="TPR_rpt"/>
</dbReference>
<evidence type="ECO:0000256" key="3">
    <source>
        <dbReference type="ARBA" id="ARBA00004922"/>
    </source>
</evidence>
<comment type="caution">
    <text evidence="16">The sequence shown here is derived from an EMBL/GenBank/DDBJ whole genome shotgun (WGS) entry which is preliminary data.</text>
</comment>
<dbReference type="Pfam" id="PF13432">
    <property type="entry name" value="TPR_16"/>
    <property type="match status" value="1"/>
</dbReference>
<dbReference type="SMART" id="SM00028">
    <property type="entry name" value="TPR"/>
    <property type="match status" value="5"/>
</dbReference>
<dbReference type="GO" id="GO:0004169">
    <property type="term" value="F:dolichyl-phosphate-mannose-protein mannosyltransferase activity"/>
    <property type="evidence" value="ECO:0007669"/>
    <property type="project" value="UniProtKB-EC"/>
</dbReference>
<dbReference type="AlphaFoldDB" id="A0A5J5D913"/>
<dbReference type="Pfam" id="PF00515">
    <property type="entry name" value="TPR_1"/>
    <property type="match status" value="1"/>
</dbReference>
<proteinExistence type="inferred from homology"/>
<evidence type="ECO:0000256" key="14">
    <source>
        <dbReference type="SAM" id="Phobius"/>
    </source>
</evidence>
<keyword evidence="6" id="KW-0808">Transferase</keyword>
<evidence type="ECO:0000256" key="8">
    <source>
        <dbReference type="ARBA" id="ARBA00022737"/>
    </source>
</evidence>
<dbReference type="Pfam" id="PF13181">
    <property type="entry name" value="TPR_8"/>
    <property type="match status" value="1"/>
</dbReference>
<feature type="transmembrane region" description="Helical" evidence="14">
    <location>
        <begin position="364"/>
        <end position="382"/>
    </location>
</feature>
<name>A0A5J5D913_9PERO</name>
<evidence type="ECO:0000256" key="1">
    <source>
        <dbReference type="ARBA" id="ARBA00004141"/>
    </source>
</evidence>
<dbReference type="PANTHER" id="PTHR44216">
    <property type="entry name" value="PROTEIN O-MANNOSYL-TRANSFERASE TMTC2"/>
    <property type="match status" value="1"/>
</dbReference>
<keyword evidence="7 14" id="KW-0812">Transmembrane</keyword>
<dbReference type="Proteomes" id="UP000327493">
    <property type="component" value="Chromosome 8"/>
</dbReference>
<gene>
    <name evidence="16" type="ORF">FQN60_014541</name>
</gene>
<feature type="transmembrane region" description="Helical" evidence="14">
    <location>
        <begin position="482"/>
        <end position="501"/>
    </location>
</feature>
<dbReference type="Pfam" id="PF13374">
    <property type="entry name" value="TPR_10"/>
    <property type="match status" value="1"/>
</dbReference>
<comment type="subcellular location">
    <subcellularLocation>
        <location evidence="2">Endoplasmic reticulum</location>
    </subcellularLocation>
    <subcellularLocation>
        <location evidence="1">Membrane</location>
        <topology evidence="1">Multi-pass membrane protein</topology>
    </subcellularLocation>
</comment>
<evidence type="ECO:0000256" key="13">
    <source>
        <dbReference type="PROSITE-ProRule" id="PRU00339"/>
    </source>
</evidence>
<evidence type="ECO:0000256" key="2">
    <source>
        <dbReference type="ARBA" id="ARBA00004240"/>
    </source>
</evidence>
<dbReference type="Pfam" id="PF08409">
    <property type="entry name" value="TMTC_DUF1736"/>
    <property type="match status" value="1"/>
</dbReference>
<keyword evidence="10" id="KW-0256">Endoplasmic reticulum</keyword>
<comment type="similarity">
    <text evidence="4">Belongs to the TMTC family.</text>
</comment>
<dbReference type="UniPathway" id="UPA00378"/>
<organism evidence="16 17">
    <name type="scientific">Etheostoma spectabile</name>
    <name type="common">orangethroat darter</name>
    <dbReference type="NCBI Taxonomy" id="54343"/>
    <lineage>
        <taxon>Eukaryota</taxon>
        <taxon>Metazoa</taxon>
        <taxon>Chordata</taxon>
        <taxon>Craniata</taxon>
        <taxon>Vertebrata</taxon>
        <taxon>Euteleostomi</taxon>
        <taxon>Actinopterygii</taxon>
        <taxon>Neopterygii</taxon>
        <taxon>Teleostei</taxon>
        <taxon>Neoteleostei</taxon>
        <taxon>Acanthomorphata</taxon>
        <taxon>Eupercaria</taxon>
        <taxon>Perciformes</taxon>
        <taxon>Percoidei</taxon>
        <taxon>Percidae</taxon>
        <taxon>Etheostomatinae</taxon>
        <taxon>Etheostoma</taxon>
    </lineage>
</organism>
<feature type="transmembrane region" description="Helical" evidence="14">
    <location>
        <begin position="452"/>
        <end position="475"/>
    </location>
</feature>
<comment type="pathway">
    <text evidence="3">Protein modification; protein glycosylation.</text>
</comment>
<dbReference type="PROSITE" id="PS50293">
    <property type="entry name" value="TPR_REGION"/>
    <property type="match status" value="1"/>
</dbReference>
<evidence type="ECO:0000256" key="9">
    <source>
        <dbReference type="ARBA" id="ARBA00022803"/>
    </source>
</evidence>
<accession>A0A5J5D913</accession>
<feature type="repeat" description="TPR" evidence="13">
    <location>
        <begin position="586"/>
        <end position="619"/>
    </location>
</feature>
<evidence type="ECO:0000256" key="5">
    <source>
        <dbReference type="ARBA" id="ARBA00012839"/>
    </source>
</evidence>
<dbReference type="PROSITE" id="PS50005">
    <property type="entry name" value="TPR"/>
    <property type="match status" value="4"/>
</dbReference>
<dbReference type="SUPFAM" id="SSF48452">
    <property type="entry name" value="TPR-like"/>
    <property type="match status" value="2"/>
</dbReference>
<keyword evidence="11 14" id="KW-1133">Transmembrane helix</keyword>
<keyword evidence="8" id="KW-0677">Repeat</keyword>
<evidence type="ECO:0000256" key="4">
    <source>
        <dbReference type="ARBA" id="ARBA00007882"/>
    </source>
</evidence>
<reference evidence="16 17" key="1">
    <citation type="submission" date="2019-08" db="EMBL/GenBank/DDBJ databases">
        <title>A chromosome-level genome assembly, high-density linkage maps, and genome scans reveal the genomic architecture of hybrid incompatibilities underlying speciation via character displacement in darters (Percidae: Etheostominae).</title>
        <authorList>
            <person name="Moran R.L."/>
            <person name="Catchen J.M."/>
            <person name="Fuller R.C."/>
        </authorList>
    </citation>
    <scope>NUCLEOTIDE SEQUENCE [LARGE SCALE GENOMIC DNA]</scope>
    <source>
        <strain evidence="16">EspeVRDwgs_2016</strain>
        <tissue evidence="16">Muscle</tissue>
    </source>
</reference>
<evidence type="ECO:0000259" key="15">
    <source>
        <dbReference type="Pfam" id="PF08409"/>
    </source>
</evidence>
<keyword evidence="12 14" id="KW-0472">Membrane</keyword>
<feature type="transmembrane region" description="Helical" evidence="14">
    <location>
        <begin position="319"/>
        <end position="343"/>
    </location>
</feature>
<dbReference type="GO" id="GO:0005789">
    <property type="term" value="C:endoplasmic reticulum membrane"/>
    <property type="evidence" value="ECO:0007669"/>
    <property type="project" value="TreeGrafter"/>
</dbReference>
<feature type="transmembrane region" description="Helical" evidence="14">
    <location>
        <begin position="281"/>
        <end position="299"/>
    </location>
</feature>
<feature type="repeat" description="TPR" evidence="13">
    <location>
        <begin position="817"/>
        <end position="850"/>
    </location>
</feature>
<dbReference type="InterPro" id="IPR013618">
    <property type="entry name" value="TMTC_DUF1736"/>
</dbReference>
<evidence type="ECO:0000313" key="17">
    <source>
        <dbReference type="Proteomes" id="UP000327493"/>
    </source>
</evidence>
<evidence type="ECO:0000313" key="16">
    <source>
        <dbReference type="EMBL" id="KAA8590607.1"/>
    </source>
</evidence>
<dbReference type="FunFam" id="1.25.40.10:FF:000130">
    <property type="entry name" value="Transmembrane and tetratricopeptide repeat containing 2"/>
    <property type="match status" value="1"/>
</dbReference>
<evidence type="ECO:0000256" key="7">
    <source>
        <dbReference type="ARBA" id="ARBA00022692"/>
    </source>
</evidence>
<protein>
    <recommendedName>
        <fullName evidence="5">dolichyl-phosphate-mannose--protein mannosyltransferase</fullName>
        <ecNumber evidence="5">2.4.1.109</ecNumber>
    </recommendedName>
</protein>
<evidence type="ECO:0000256" key="6">
    <source>
        <dbReference type="ARBA" id="ARBA00022679"/>
    </source>
</evidence>
<sequence length="874" mass="98806">MKISVDKWARENKLAYLEWRVGLLALKPAGGGLEPHRAIKTNQDLLPETPWTNIFYDDFWGTLLTHSGSHKSYRPLCTLSFRLNHAVGGLEPWGYHLVNVALHGAVTGLFTSLARLLLGRGLWSLLAGLLFASHPIHTEAVAGVVGRADEGAALFFLLSLLCYMRHCRLRGHAGPWRLVAWFLGSLGCAACSMLWKELGVTVLAVSALYDVCVFHKLKLRQVIMLLYKGALLTDFTWAKRSAVVELVTLARPDLREGKWCHHCFCVFFVLQRKNVHLLQNVFLLAAWGAVLLACRFYWMGNKPPNFSNSDNPAADSPSLLTRMLTFSYLPAVNFWLLLCPYTLSFDWSMDALPLIRSLADWRNFHTVVFYLGLLLLAWFGLWTNQTAKGKETNGKVHHYTNGRNGNSNGHSYHYNNHDHKNNSHIDSHINNGQNGTNKHYESRTPLPTTETIVVFSLGLLAIPFLPATNLFFYVGFVIAERVLYIPSMGFCLLVAVGMRSLYVRLRRRSSRAMLVYCSAAVVLLFSVKTVLRNKDWQNEEMLYKSGIYVNPAKAWGNLGNVLKSQGEMEGAEQAYRNALYYRSNMADMLYNLGLLLQESNKFSEALHYYKLAIGSRPTLAYESKRTFLTCADIPDENLKDPHAHKSSVTSCLYNLGKLLHEQGHQEEALTVFKEAIQKMPRQFAPQSLYNMMDAKEQKQRQIWVVICTLLISLQCSLVGPGMFHSEEQGQKTEAERYFLKAIQLDPTKGNCYMHYGQFLLEESRLLEAAEMAEKAARLDSGEFDVVFSAAHMLRQANLNEAAEKYYGQAASLRPNYPAALMNLGAILHLNGKLQEAEANYLRALQLKPDDTITQSNLRKLWNIMEKQGLRTSSP</sequence>
<dbReference type="InterPro" id="IPR011990">
    <property type="entry name" value="TPR-like_helical_dom_sf"/>
</dbReference>
<evidence type="ECO:0000256" key="11">
    <source>
        <dbReference type="ARBA" id="ARBA00022989"/>
    </source>
</evidence>
<keyword evidence="17" id="KW-1185">Reference proteome</keyword>
<dbReference type="PANTHER" id="PTHR44216:SF3">
    <property type="entry name" value="PROTEIN O-MANNOSYL-TRANSFERASE TMTC2"/>
    <property type="match status" value="1"/>
</dbReference>
<feature type="repeat" description="TPR" evidence="13">
    <location>
        <begin position="552"/>
        <end position="585"/>
    </location>
</feature>
<keyword evidence="9 13" id="KW-0802">TPR repeat</keyword>
<feature type="repeat" description="TPR" evidence="13">
    <location>
        <begin position="649"/>
        <end position="682"/>
    </location>
</feature>
<dbReference type="Gene3D" id="1.25.40.10">
    <property type="entry name" value="Tetratricopeptide repeat domain"/>
    <property type="match status" value="2"/>
</dbReference>
<evidence type="ECO:0000256" key="12">
    <source>
        <dbReference type="ARBA" id="ARBA00023136"/>
    </source>
</evidence>
<dbReference type="EMBL" id="VOFY01000008">
    <property type="protein sequence ID" value="KAA8590607.1"/>
    <property type="molecule type" value="Genomic_DNA"/>
</dbReference>
<evidence type="ECO:0000256" key="10">
    <source>
        <dbReference type="ARBA" id="ARBA00022824"/>
    </source>
</evidence>
<dbReference type="EC" id="2.4.1.109" evidence="5"/>